<dbReference type="OrthoDB" id="163438at2759"/>
<dbReference type="Gene3D" id="2.60.40.150">
    <property type="entry name" value="C2 domain"/>
    <property type="match status" value="1"/>
</dbReference>
<dbReference type="PROSITE" id="PS00678">
    <property type="entry name" value="WD_REPEATS_1"/>
    <property type="match status" value="3"/>
</dbReference>
<evidence type="ECO:0000256" key="2">
    <source>
        <dbReference type="ARBA" id="ARBA00022737"/>
    </source>
</evidence>
<dbReference type="InterPro" id="IPR020472">
    <property type="entry name" value="WD40_PAC1"/>
</dbReference>
<evidence type="ECO:0000256" key="1">
    <source>
        <dbReference type="ARBA" id="ARBA00022574"/>
    </source>
</evidence>
<dbReference type="SMART" id="SM00239">
    <property type="entry name" value="C2"/>
    <property type="match status" value="1"/>
</dbReference>
<evidence type="ECO:0000259" key="4">
    <source>
        <dbReference type="PROSITE" id="PS50004"/>
    </source>
</evidence>
<accession>A0A166TG04</accession>
<dbReference type="InterPro" id="IPR036322">
    <property type="entry name" value="WD40_repeat_dom_sf"/>
</dbReference>
<evidence type="ECO:0000313" key="7">
    <source>
        <dbReference type="Proteomes" id="UP000076532"/>
    </source>
</evidence>
<dbReference type="CDD" id="cd00030">
    <property type="entry name" value="C2"/>
    <property type="match status" value="1"/>
</dbReference>
<feature type="repeat" description="WD" evidence="3">
    <location>
        <begin position="1057"/>
        <end position="1098"/>
    </location>
</feature>
<keyword evidence="1 3" id="KW-0853">WD repeat</keyword>
<dbReference type="STRING" id="436010.A0A166TG04"/>
<dbReference type="Gene3D" id="3.40.50.300">
    <property type="entry name" value="P-loop containing nucleotide triphosphate hydrolases"/>
    <property type="match status" value="1"/>
</dbReference>
<dbReference type="InterPro" id="IPR035892">
    <property type="entry name" value="C2_domain_sf"/>
</dbReference>
<dbReference type="SMART" id="SM00320">
    <property type="entry name" value="WD40"/>
    <property type="match status" value="4"/>
</dbReference>
<proteinExistence type="predicted"/>
<dbReference type="InterPro" id="IPR007111">
    <property type="entry name" value="NACHT_NTPase"/>
</dbReference>
<feature type="repeat" description="WD" evidence="3">
    <location>
        <begin position="1014"/>
        <end position="1055"/>
    </location>
</feature>
<feature type="repeat" description="WD" evidence="3">
    <location>
        <begin position="971"/>
        <end position="1012"/>
    </location>
</feature>
<dbReference type="InterPro" id="IPR015943">
    <property type="entry name" value="WD40/YVTN_repeat-like_dom_sf"/>
</dbReference>
<keyword evidence="2" id="KW-0677">Repeat</keyword>
<dbReference type="InterPro" id="IPR000008">
    <property type="entry name" value="C2_dom"/>
</dbReference>
<gene>
    <name evidence="6" type="ORF">FIBSPDRAFT_814898</name>
</gene>
<feature type="domain" description="NACHT" evidence="5">
    <location>
        <begin position="390"/>
        <end position="544"/>
    </location>
</feature>
<dbReference type="PANTHER" id="PTHR19848:SF8">
    <property type="entry name" value="F-BOX AND WD REPEAT DOMAIN CONTAINING 7"/>
    <property type="match status" value="1"/>
</dbReference>
<sequence length="1187" mass="131319">MSQSWSLKVQGIDGLSWASRPYSILRSKSKPNLYVQVYLDGVQVARTKIVKGSLSANWGETLTILSGSESSVLVFELKHKSSIYSETCFGTITRTIGNLVRDCGEAEVAPIRLEHGNRRARHNAEGVISVGIKMVNSSQARGDVINTAQHDLEGRHMDPRVPDISVPQELNDLTATVSKNDDILVSLGTVLDKIQLIADATVNAVDTIAKIHPYADAAWKVLSSVYKAYKQQKQTDDAVIALFNQMAALYAFVDDVENLPSKIERLERKIVRVLEQTTECGLFFREYTDHGFIPRLLGQAISNHSQVISDLSAALGHLQDDLNSGVMLHTAFVSSQNHEGIERLVMSDILKSLKPAEMDATSRPLCLPGTRQDLLKDIIDRLLTPSSDQNVVWLHGAAGLGKSTLATTVAEYFRGLQRRGAFLFFDRNVPIESHPDRVIRTLAYQLTENNRAIRSSVSAAIDRDPQVVSAPLSTQFASLLSEPLVNISSMVENPDITGPIVIILDALDECGNADSRRALLNLLSRDLSKLPCQYRFFITSRPDSDIARALASCKHVHAIDLAKASNTDMLMYIRHEMKATYESRCISDELPLDWPGERAMQQLTAYASGLFIWAATAMKLLFTADFPVKWLGSLLSLESKTFTLDKLYKTALLSVSNWQSAESADIYCRILGAIVVSQVPLTDTDIGDLLGLDNSECRTALRRLGSVIQWSEGQPARTLHKSFPDYLTDPTRCSSEPWFTDPQQCHRKLTVGCLRVMESELRFNMCHLETSHILNKDVKDLPARIEAFIPHSLSYACCFWTYHLSYMHAGDLRIMDLILAFFKHRFLYWLEILSLTQEVKNARRSLVVVHAYATGLHDEVQTFSRDATNFVSVFAPAISASTPHIYVSCIPFAPQSSILKQAYSRNLPNTFLVDIGLAKEWPPCQQVLQGHTDWVTSVVYSPDGRRIASGSDDNTICIWDAETGALVVGPLQGHKGDVTSVVYSPDGRHITSGSKDRTICIWDAETGALVLRLSQGHTDSVTSVVYSPDGRHIASGSLDKTVCIWDAETHALVVGPLQGHAASVTSVAYSPDGQCVISGSEDYTIRIWAVSNSSIQAPPASAIQYSPSACGSGQVRQPDGFRHDSRLENGWMLNGSSEMLCYIPPAYSIGVWWPDNTAAIARQSTRLDFRRFVHGEEWIRSHSHIAA</sequence>
<dbReference type="PROSITE" id="PS50004">
    <property type="entry name" value="C2"/>
    <property type="match status" value="1"/>
</dbReference>
<dbReference type="PANTHER" id="PTHR19848">
    <property type="entry name" value="WD40 REPEAT PROTEIN"/>
    <property type="match status" value="1"/>
</dbReference>
<dbReference type="Proteomes" id="UP000076532">
    <property type="component" value="Unassembled WGS sequence"/>
</dbReference>
<protein>
    <submittedName>
        <fullName evidence="6">WD40 repeat-like protein</fullName>
    </submittedName>
</protein>
<feature type="repeat" description="WD" evidence="3">
    <location>
        <begin position="928"/>
        <end position="969"/>
    </location>
</feature>
<keyword evidence="7" id="KW-1185">Reference proteome</keyword>
<feature type="domain" description="C2" evidence="4">
    <location>
        <begin position="1"/>
        <end position="109"/>
    </location>
</feature>
<dbReference type="InterPro" id="IPR001680">
    <property type="entry name" value="WD40_rpt"/>
</dbReference>
<dbReference type="Gene3D" id="2.130.10.10">
    <property type="entry name" value="YVTN repeat-like/Quinoprotein amine dehydrogenase"/>
    <property type="match status" value="1"/>
</dbReference>
<dbReference type="SUPFAM" id="SSF49562">
    <property type="entry name" value="C2 domain (Calcium/lipid-binding domain, CaLB)"/>
    <property type="match status" value="1"/>
</dbReference>
<dbReference type="PRINTS" id="PR00320">
    <property type="entry name" value="GPROTEINBRPT"/>
</dbReference>
<dbReference type="EMBL" id="KV417493">
    <property type="protein sequence ID" value="KZP30577.1"/>
    <property type="molecule type" value="Genomic_DNA"/>
</dbReference>
<dbReference type="InterPro" id="IPR019775">
    <property type="entry name" value="WD40_repeat_CS"/>
</dbReference>
<dbReference type="Pfam" id="PF24883">
    <property type="entry name" value="NPHP3_N"/>
    <property type="match status" value="1"/>
</dbReference>
<dbReference type="InterPro" id="IPR056884">
    <property type="entry name" value="NPHP3-like_N"/>
</dbReference>
<dbReference type="AlphaFoldDB" id="A0A166TG04"/>
<organism evidence="6 7">
    <name type="scientific">Athelia psychrophila</name>
    <dbReference type="NCBI Taxonomy" id="1759441"/>
    <lineage>
        <taxon>Eukaryota</taxon>
        <taxon>Fungi</taxon>
        <taxon>Dikarya</taxon>
        <taxon>Basidiomycota</taxon>
        <taxon>Agaricomycotina</taxon>
        <taxon>Agaricomycetes</taxon>
        <taxon>Agaricomycetidae</taxon>
        <taxon>Atheliales</taxon>
        <taxon>Atheliaceae</taxon>
        <taxon>Athelia</taxon>
    </lineage>
</organism>
<dbReference type="SUPFAM" id="SSF50978">
    <property type="entry name" value="WD40 repeat-like"/>
    <property type="match status" value="1"/>
</dbReference>
<evidence type="ECO:0000259" key="5">
    <source>
        <dbReference type="PROSITE" id="PS50837"/>
    </source>
</evidence>
<dbReference type="Pfam" id="PF00168">
    <property type="entry name" value="C2"/>
    <property type="match status" value="1"/>
</dbReference>
<evidence type="ECO:0000313" key="6">
    <source>
        <dbReference type="EMBL" id="KZP30577.1"/>
    </source>
</evidence>
<dbReference type="PROSITE" id="PS50294">
    <property type="entry name" value="WD_REPEATS_REGION"/>
    <property type="match status" value="4"/>
</dbReference>
<dbReference type="InterPro" id="IPR027417">
    <property type="entry name" value="P-loop_NTPase"/>
</dbReference>
<dbReference type="PROSITE" id="PS50082">
    <property type="entry name" value="WD_REPEATS_2"/>
    <property type="match status" value="4"/>
</dbReference>
<name>A0A166TG04_9AGAM</name>
<evidence type="ECO:0000256" key="3">
    <source>
        <dbReference type="PROSITE-ProRule" id="PRU00221"/>
    </source>
</evidence>
<dbReference type="Pfam" id="PF00400">
    <property type="entry name" value="WD40"/>
    <property type="match status" value="4"/>
</dbReference>
<reference evidence="6 7" key="1">
    <citation type="journal article" date="2016" name="Mol. Biol. Evol.">
        <title>Comparative Genomics of Early-Diverging Mushroom-Forming Fungi Provides Insights into the Origins of Lignocellulose Decay Capabilities.</title>
        <authorList>
            <person name="Nagy L.G."/>
            <person name="Riley R."/>
            <person name="Tritt A."/>
            <person name="Adam C."/>
            <person name="Daum C."/>
            <person name="Floudas D."/>
            <person name="Sun H."/>
            <person name="Yadav J.S."/>
            <person name="Pangilinan J."/>
            <person name="Larsson K.H."/>
            <person name="Matsuura K."/>
            <person name="Barry K."/>
            <person name="Labutti K."/>
            <person name="Kuo R."/>
            <person name="Ohm R.A."/>
            <person name="Bhattacharya S.S."/>
            <person name="Shirouzu T."/>
            <person name="Yoshinaga Y."/>
            <person name="Martin F.M."/>
            <person name="Grigoriev I.V."/>
            <person name="Hibbett D.S."/>
        </authorList>
    </citation>
    <scope>NUCLEOTIDE SEQUENCE [LARGE SCALE GENOMIC DNA]</scope>
    <source>
        <strain evidence="6 7">CBS 109695</strain>
    </source>
</reference>
<dbReference type="SUPFAM" id="SSF52540">
    <property type="entry name" value="P-loop containing nucleoside triphosphate hydrolases"/>
    <property type="match status" value="1"/>
</dbReference>
<dbReference type="PROSITE" id="PS50837">
    <property type="entry name" value="NACHT"/>
    <property type="match status" value="1"/>
</dbReference>
<dbReference type="CDD" id="cd00200">
    <property type="entry name" value="WD40"/>
    <property type="match status" value="1"/>
</dbReference>